<reference evidence="2" key="1">
    <citation type="submission" date="2013-03" db="EMBL/GenBank/DDBJ databases">
        <title>The Genome Sequence of Anopheles minimus MINIMUS1.</title>
        <authorList>
            <consortium name="The Broad Institute Genomics Platform"/>
            <person name="Neafsey D.E."/>
            <person name="Walton C."/>
            <person name="Walker B."/>
            <person name="Young S.K."/>
            <person name="Zeng Q."/>
            <person name="Gargeya S."/>
            <person name="Fitzgerald M."/>
            <person name="Haas B."/>
            <person name="Abouelleil A."/>
            <person name="Allen A.W."/>
            <person name="Alvarado L."/>
            <person name="Arachchi H.M."/>
            <person name="Berlin A.M."/>
            <person name="Chapman S.B."/>
            <person name="Gainer-Dewar J."/>
            <person name="Goldberg J."/>
            <person name="Griggs A."/>
            <person name="Gujja S."/>
            <person name="Hansen M."/>
            <person name="Howarth C."/>
            <person name="Imamovic A."/>
            <person name="Ireland A."/>
            <person name="Larimer J."/>
            <person name="McCowan C."/>
            <person name="Murphy C."/>
            <person name="Pearson M."/>
            <person name="Poon T.W."/>
            <person name="Priest M."/>
            <person name="Roberts A."/>
            <person name="Saif S."/>
            <person name="Shea T."/>
            <person name="Sisk P."/>
            <person name="Sykes S."/>
            <person name="Wortman J."/>
            <person name="Nusbaum C."/>
            <person name="Birren B."/>
        </authorList>
    </citation>
    <scope>NUCLEOTIDE SEQUENCE [LARGE SCALE GENOMIC DNA]</scope>
    <source>
        <strain evidence="2">MINIMUS1</strain>
    </source>
</reference>
<name>A0A182WPV2_9DIPT</name>
<dbReference type="AlphaFoldDB" id="A0A182WPV2"/>
<dbReference type="VEuPathDB" id="VectorBase:AMIN014691"/>
<reference evidence="1" key="2">
    <citation type="submission" date="2020-05" db="UniProtKB">
        <authorList>
            <consortium name="EnsemblMetazoa"/>
        </authorList>
    </citation>
    <scope>IDENTIFICATION</scope>
    <source>
        <strain evidence="1">MINIMUS1</strain>
    </source>
</reference>
<keyword evidence="2" id="KW-1185">Reference proteome</keyword>
<dbReference type="Proteomes" id="UP000075920">
    <property type="component" value="Unassembled WGS sequence"/>
</dbReference>
<evidence type="ECO:0000313" key="1">
    <source>
        <dbReference type="EnsemblMetazoa" id="AMIN014691-PA"/>
    </source>
</evidence>
<dbReference type="EnsemblMetazoa" id="AMIN014691-RA">
    <property type="protein sequence ID" value="AMIN014691-PA"/>
    <property type="gene ID" value="AMIN014691"/>
</dbReference>
<evidence type="ECO:0000313" key="2">
    <source>
        <dbReference type="Proteomes" id="UP000075920"/>
    </source>
</evidence>
<organism evidence="1 2">
    <name type="scientific">Anopheles minimus</name>
    <dbReference type="NCBI Taxonomy" id="112268"/>
    <lineage>
        <taxon>Eukaryota</taxon>
        <taxon>Metazoa</taxon>
        <taxon>Ecdysozoa</taxon>
        <taxon>Arthropoda</taxon>
        <taxon>Hexapoda</taxon>
        <taxon>Insecta</taxon>
        <taxon>Pterygota</taxon>
        <taxon>Neoptera</taxon>
        <taxon>Endopterygota</taxon>
        <taxon>Diptera</taxon>
        <taxon>Nematocera</taxon>
        <taxon>Culicoidea</taxon>
        <taxon>Culicidae</taxon>
        <taxon>Anophelinae</taxon>
        <taxon>Anopheles</taxon>
    </lineage>
</organism>
<accession>A0A182WPV2</accession>
<protein>
    <submittedName>
        <fullName evidence="1">Uncharacterized protein</fullName>
    </submittedName>
</protein>
<proteinExistence type="predicted"/>
<sequence length="25" mass="2886">MVLHVGRLQQQVNAHFIPSEHRAMS</sequence>